<evidence type="ECO:0000256" key="2">
    <source>
        <dbReference type="SAM" id="MobiDB-lite"/>
    </source>
</evidence>
<feature type="compositionally biased region" description="Polar residues" evidence="2">
    <location>
        <begin position="236"/>
        <end position="255"/>
    </location>
</feature>
<keyword evidence="1" id="KW-0175">Coiled coil</keyword>
<dbReference type="Proteomes" id="UP000247702">
    <property type="component" value="Unassembled WGS sequence"/>
</dbReference>
<feature type="region of interest" description="Disordered" evidence="2">
    <location>
        <begin position="169"/>
        <end position="195"/>
    </location>
</feature>
<evidence type="ECO:0000313" key="4">
    <source>
        <dbReference type="EMBL" id="GBB98490.1"/>
    </source>
</evidence>
<keyword evidence="3" id="KW-1133">Transmembrane helix</keyword>
<sequence>MMHPYFVASLMVGTVVVAYGAYIIYKEFSEQPILLHNTRGREGYRSDDEDSIIESEKNGLRRRRVKNDKNEEDEQELLDKYSYLTALEQEIERKKKQLVDEERILYEKEQEIQQRKQHLQSISSQSSSNTGNEISPLITQRKGSVSSSVTSASEIIVNYYDKPVLTEELPVNSNSPQSVVSAKTVSSDENDQPRNKFSDVAADTILSQHLSHITHQQQTPDSSVISQDALADPKINPSSISEHNNHSTGYHQQHSYPVAKSIASEEAWSEIESVLSENIGSIMSSAVDIDMEEVDVIEH</sequence>
<dbReference type="EMBL" id="BEXD01002491">
    <property type="protein sequence ID" value="GBB98490.1"/>
    <property type="molecule type" value="Genomic_DNA"/>
</dbReference>
<name>A0A2Z6R8V5_9GLOM</name>
<feature type="coiled-coil region" evidence="1">
    <location>
        <begin position="84"/>
        <end position="111"/>
    </location>
</feature>
<keyword evidence="3" id="KW-0472">Membrane</keyword>
<evidence type="ECO:0000256" key="1">
    <source>
        <dbReference type="SAM" id="Coils"/>
    </source>
</evidence>
<feature type="region of interest" description="Disordered" evidence="2">
    <location>
        <begin position="116"/>
        <end position="145"/>
    </location>
</feature>
<accession>A0A2Z6R8V5</accession>
<comment type="caution">
    <text evidence="4">The sequence shown here is derived from an EMBL/GenBank/DDBJ whole genome shotgun (WGS) entry which is preliminary data.</text>
</comment>
<feature type="compositionally biased region" description="Low complexity" evidence="2">
    <location>
        <begin position="170"/>
        <end position="181"/>
    </location>
</feature>
<organism evidence="4 5">
    <name type="scientific">Rhizophagus clarus</name>
    <dbReference type="NCBI Taxonomy" id="94130"/>
    <lineage>
        <taxon>Eukaryota</taxon>
        <taxon>Fungi</taxon>
        <taxon>Fungi incertae sedis</taxon>
        <taxon>Mucoromycota</taxon>
        <taxon>Glomeromycotina</taxon>
        <taxon>Glomeromycetes</taxon>
        <taxon>Glomerales</taxon>
        <taxon>Glomeraceae</taxon>
        <taxon>Rhizophagus</taxon>
    </lineage>
</organism>
<feature type="transmembrane region" description="Helical" evidence="3">
    <location>
        <begin position="6"/>
        <end position="25"/>
    </location>
</feature>
<keyword evidence="5" id="KW-1185">Reference proteome</keyword>
<feature type="region of interest" description="Disordered" evidence="2">
    <location>
        <begin position="233"/>
        <end position="257"/>
    </location>
</feature>
<keyword evidence="3" id="KW-0812">Transmembrane</keyword>
<evidence type="ECO:0000313" key="5">
    <source>
        <dbReference type="Proteomes" id="UP000247702"/>
    </source>
</evidence>
<dbReference type="AlphaFoldDB" id="A0A2Z6R8V5"/>
<reference evidence="4 5" key="1">
    <citation type="submission" date="2017-11" db="EMBL/GenBank/DDBJ databases">
        <title>The genome of Rhizophagus clarus HR1 reveals common genetic basis of auxotrophy among arbuscular mycorrhizal fungi.</title>
        <authorList>
            <person name="Kobayashi Y."/>
        </authorList>
    </citation>
    <scope>NUCLEOTIDE SEQUENCE [LARGE SCALE GENOMIC DNA]</scope>
    <source>
        <strain evidence="4 5">HR1</strain>
    </source>
</reference>
<evidence type="ECO:0000256" key="3">
    <source>
        <dbReference type="SAM" id="Phobius"/>
    </source>
</evidence>
<proteinExistence type="predicted"/>
<gene>
    <name evidence="4" type="ORF">RclHR1_03240015</name>
</gene>
<protein>
    <submittedName>
        <fullName evidence="4">Uncharacterized protein</fullName>
    </submittedName>
</protein>
<feature type="compositionally biased region" description="Polar residues" evidence="2">
    <location>
        <begin position="129"/>
        <end position="143"/>
    </location>
</feature>